<organism evidence="14 15">
    <name type="scientific">Cichlidogyrus casuarinus</name>
    <dbReference type="NCBI Taxonomy" id="1844966"/>
    <lineage>
        <taxon>Eukaryota</taxon>
        <taxon>Metazoa</taxon>
        <taxon>Spiralia</taxon>
        <taxon>Lophotrochozoa</taxon>
        <taxon>Platyhelminthes</taxon>
        <taxon>Monogenea</taxon>
        <taxon>Monopisthocotylea</taxon>
        <taxon>Dactylogyridea</taxon>
        <taxon>Ancyrocephalidae</taxon>
        <taxon>Cichlidogyrus</taxon>
    </lineage>
</organism>
<dbReference type="AlphaFoldDB" id="A0ABD2PXZ8"/>
<dbReference type="InterPro" id="IPR034732">
    <property type="entry name" value="EPHD"/>
</dbReference>
<evidence type="ECO:0000313" key="15">
    <source>
        <dbReference type="Proteomes" id="UP001626550"/>
    </source>
</evidence>
<dbReference type="Gene3D" id="3.30.40.10">
    <property type="entry name" value="Zinc/RING finger domain, C3HC4 (zinc finger)"/>
    <property type="match status" value="1"/>
</dbReference>
<evidence type="ECO:0000256" key="4">
    <source>
        <dbReference type="ARBA" id="ARBA00022691"/>
    </source>
</evidence>
<dbReference type="GO" id="GO:0008270">
    <property type="term" value="F:zinc ion binding"/>
    <property type="evidence" value="ECO:0007669"/>
    <property type="project" value="UniProtKB-KW"/>
</dbReference>
<dbReference type="GO" id="GO:0005634">
    <property type="term" value="C:nucleus"/>
    <property type="evidence" value="ECO:0007669"/>
    <property type="project" value="UniProtKB-SubCell"/>
</dbReference>
<keyword evidence="12" id="KW-0539">Nucleus</keyword>
<evidence type="ECO:0000256" key="3">
    <source>
        <dbReference type="ARBA" id="ARBA00022679"/>
    </source>
</evidence>
<comment type="caution">
    <text evidence="14">The sequence shown here is derived from an EMBL/GenBank/DDBJ whole genome shotgun (WGS) entry which is preliminary data.</text>
</comment>
<evidence type="ECO:0000256" key="5">
    <source>
        <dbReference type="ARBA" id="ARBA00022723"/>
    </source>
</evidence>
<evidence type="ECO:0000313" key="14">
    <source>
        <dbReference type="EMBL" id="KAL3312300.1"/>
    </source>
</evidence>
<keyword evidence="9" id="KW-0156">Chromatin regulator</keyword>
<accession>A0ABD2PXZ8</accession>
<keyword evidence="3" id="KW-0808">Transferase</keyword>
<evidence type="ECO:0000256" key="12">
    <source>
        <dbReference type="ARBA" id="ARBA00023242"/>
    </source>
</evidence>
<evidence type="ECO:0000256" key="10">
    <source>
        <dbReference type="ARBA" id="ARBA00023015"/>
    </source>
</evidence>
<dbReference type="PANTHER" id="PTHR45888:SF6">
    <property type="entry name" value="HL01030P-RELATED"/>
    <property type="match status" value="1"/>
</dbReference>
<dbReference type="Proteomes" id="UP001626550">
    <property type="component" value="Unassembled WGS sequence"/>
</dbReference>
<keyword evidence="10" id="KW-0805">Transcription regulation</keyword>
<dbReference type="Pfam" id="PF13771">
    <property type="entry name" value="zf-HC5HC2H"/>
    <property type="match status" value="1"/>
</dbReference>
<keyword evidence="2" id="KW-0489">Methyltransferase</keyword>
<evidence type="ECO:0000259" key="13">
    <source>
        <dbReference type="PROSITE" id="PS51805"/>
    </source>
</evidence>
<keyword evidence="4" id="KW-0949">S-adenosyl-L-methionine</keyword>
<dbReference type="PROSITE" id="PS51805">
    <property type="entry name" value="EPHD"/>
    <property type="match status" value="1"/>
</dbReference>
<keyword evidence="5" id="KW-0479">Metal-binding</keyword>
<evidence type="ECO:0000256" key="11">
    <source>
        <dbReference type="ARBA" id="ARBA00023163"/>
    </source>
</evidence>
<keyword evidence="8" id="KW-0862">Zinc</keyword>
<keyword evidence="6" id="KW-0677">Repeat</keyword>
<evidence type="ECO:0000256" key="8">
    <source>
        <dbReference type="ARBA" id="ARBA00022833"/>
    </source>
</evidence>
<dbReference type="GO" id="GO:0006325">
    <property type="term" value="P:chromatin organization"/>
    <property type="evidence" value="ECO:0007669"/>
    <property type="project" value="UniProtKB-KW"/>
</dbReference>
<sequence>MIYTGIHVIFEGISVGLNQHGVQECEFYLRQSFQFTKLRFQLLDANNESVFAPVVLSSQAKSEQQQAGPTALYQEEVVSHHMLQQNEANYIRMHCASCDASNTVTFIQKRLDEVATLSGLLFRTHTDENPQLSFCSDLCLDSFVKKVLSAYAIISNNNHQAALELPVPTSKFYLTLYADRERSLGLGSPVILQPMTTKVSRHLQRLQTCSGPIERRKPVLTGSVTRKWRGSRWLRYSSGHPPEQFSAAISILRGGVTRCLNSVNEERLRSELLSDNYSMVQAVVPDSRQCLLCQAVGDAESDGPGRLLCYGLGRWVHLNCMLWCFEVYESISGSLHNVDQCLRKAQKRQCSHCGRLGAGLPCYNPNCTSVYHVPCAKLVGCIFFTDRGMYCAQHTAKNHPMELHSLVVNRKVYITRNEQAQFSKVSISDMIRRSTSNSLVNHGVCLNCSVI</sequence>
<proteinExistence type="predicted"/>
<evidence type="ECO:0000256" key="1">
    <source>
        <dbReference type="ARBA" id="ARBA00004123"/>
    </source>
</evidence>
<reference evidence="14 15" key="1">
    <citation type="submission" date="2024-11" db="EMBL/GenBank/DDBJ databases">
        <title>Adaptive evolution of stress response genes in parasites aligns with host niche diversity.</title>
        <authorList>
            <person name="Hahn C."/>
            <person name="Resl P."/>
        </authorList>
    </citation>
    <scope>NUCLEOTIDE SEQUENCE [LARGE SCALE GENOMIC DNA]</scope>
    <source>
        <strain evidence="14">EGGRZ-B1_66</strain>
        <tissue evidence="14">Body</tissue>
    </source>
</reference>
<evidence type="ECO:0000256" key="9">
    <source>
        <dbReference type="ARBA" id="ARBA00022853"/>
    </source>
</evidence>
<dbReference type="GO" id="GO:0032259">
    <property type="term" value="P:methylation"/>
    <property type="evidence" value="ECO:0007669"/>
    <property type="project" value="UniProtKB-KW"/>
</dbReference>
<dbReference type="FunFam" id="3.30.40.10:FF:000002">
    <property type="entry name" value="Histone-lysine N-methyltransferase"/>
    <property type="match status" value="1"/>
</dbReference>
<keyword evidence="11" id="KW-0804">Transcription</keyword>
<dbReference type="PANTHER" id="PTHR45888">
    <property type="entry name" value="HL01030P-RELATED"/>
    <property type="match status" value="1"/>
</dbReference>
<name>A0ABD2PXZ8_9PLAT</name>
<evidence type="ECO:0000256" key="6">
    <source>
        <dbReference type="ARBA" id="ARBA00022737"/>
    </source>
</evidence>
<dbReference type="GO" id="GO:0008168">
    <property type="term" value="F:methyltransferase activity"/>
    <property type="evidence" value="ECO:0007669"/>
    <property type="project" value="UniProtKB-KW"/>
</dbReference>
<gene>
    <name evidence="14" type="primary">MLL2_2</name>
    <name evidence="14" type="ORF">Ciccas_009104</name>
</gene>
<evidence type="ECO:0000256" key="7">
    <source>
        <dbReference type="ARBA" id="ARBA00022771"/>
    </source>
</evidence>
<dbReference type="InterPro" id="IPR013083">
    <property type="entry name" value="Znf_RING/FYVE/PHD"/>
</dbReference>
<keyword evidence="15" id="KW-1185">Reference proteome</keyword>
<dbReference type="EMBL" id="JBJKFK010001755">
    <property type="protein sequence ID" value="KAL3312300.1"/>
    <property type="molecule type" value="Genomic_DNA"/>
</dbReference>
<feature type="domain" description="PHD-type" evidence="13">
    <location>
        <begin position="287"/>
        <end position="395"/>
    </location>
</feature>
<evidence type="ECO:0000256" key="2">
    <source>
        <dbReference type="ARBA" id="ARBA00022603"/>
    </source>
</evidence>
<comment type="subcellular location">
    <subcellularLocation>
        <location evidence="1">Nucleus</location>
    </subcellularLocation>
</comment>
<keyword evidence="7" id="KW-0863">Zinc-finger</keyword>
<protein>
    <submittedName>
        <fullName evidence="14">Myeloid lymphoid or mixed-lineage leukemia 2</fullName>
    </submittedName>
</protein>